<gene>
    <name evidence="3" type="ORF">NP493_1380g00022</name>
</gene>
<organism evidence="3 4">
    <name type="scientific">Ridgeia piscesae</name>
    <name type="common">Tubeworm</name>
    <dbReference type="NCBI Taxonomy" id="27915"/>
    <lineage>
        <taxon>Eukaryota</taxon>
        <taxon>Metazoa</taxon>
        <taxon>Spiralia</taxon>
        <taxon>Lophotrochozoa</taxon>
        <taxon>Annelida</taxon>
        <taxon>Polychaeta</taxon>
        <taxon>Sedentaria</taxon>
        <taxon>Canalipalpata</taxon>
        <taxon>Sabellida</taxon>
        <taxon>Siboglinidae</taxon>
        <taxon>Ridgeia</taxon>
    </lineage>
</organism>
<dbReference type="PROSITE" id="PS50042">
    <property type="entry name" value="CNMP_BINDING_3"/>
    <property type="match status" value="1"/>
</dbReference>
<accession>A0AAD9NFB8</accession>
<dbReference type="EMBL" id="JAODUO010001378">
    <property type="protein sequence ID" value="KAK2165114.1"/>
    <property type="molecule type" value="Genomic_DNA"/>
</dbReference>
<feature type="region of interest" description="Disordered" evidence="1">
    <location>
        <begin position="182"/>
        <end position="235"/>
    </location>
</feature>
<dbReference type="GO" id="GO:0008076">
    <property type="term" value="C:voltage-gated potassium channel complex"/>
    <property type="evidence" value="ECO:0007669"/>
    <property type="project" value="TreeGrafter"/>
</dbReference>
<dbReference type="PANTHER" id="PTHR10217">
    <property type="entry name" value="VOLTAGE AND LIGAND GATED POTASSIUM CHANNEL"/>
    <property type="match status" value="1"/>
</dbReference>
<dbReference type="PRINTS" id="PR01464">
    <property type="entry name" value="EAGCHANNEL"/>
</dbReference>
<evidence type="ECO:0000313" key="3">
    <source>
        <dbReference type="EMBL" id="KAK2165114.1"/>
    </source>
</evidence>
<feature type="region of interest" description="Disordered" evidence="1">
    <location>
        <begin position="399"/>
        <end position="537"/>
    </location>
</feature>
<dbReference type="InterPro" id="IPR014710">
    <property type="entry name" value="RmlC-like_jellyroll"/>
</dbReference>
<feature type="compositionally biased region" description="Polar residues" evidence="1">
    <location>
        <begin position="208"/>
        <end position="234"/>
    </location>
</feature>
<dbReference type="InterPro" id="IPR050818">
    <property type="entry name" value="KCNH_animal-type"/>
</dbReference>
<dbReference type="InterPro" id="IPR018490">
    <property type="entry name" value="cNMP-bd_dom_sf"/>
</dbReference>
<sequence length="537" mass="57297">MADICVHMNRKVFNEHPAFRLASDGCLRALAVHFTMSHSAPGDMFIHQGESLDALCFIVSGSLEVIQDDEVVAILSKGDVFGDQFWKEHTIGQSMANVRALTYCDLHVIKRDNLMEVLEFYHAFANSFARNLTLTYNLRHRLLFRKVADVKREKELAEKRKNDPPLELASDHPVRKLISRFRKISDRNQNVDPEMGGGHAEDGGEDTLTPNNLAAGNHTPSAQTVTVNESAGSHSKSKWNMMMAGAASATPGKLAPAVADGKAAAPKTTAPTAVFKAGQLEPSASAPAVSKPASRWGKMFARQPETIPEKDEDATSTSTAADARSPREPATYEAALTQRDIAVSVVGRGSLTPAEQQLVQCLCDIKLEIKQEISVLNEKMTKIDDQIGNILKMFTASASLPAPPTPTSVSSCATTTASSGSGGSGSGNMAAARSPRSSLVPSPPAPSSYSDYARPGSSSDAPCRTITPPSPSSATDKSSSGSEASGTTKRSRRKKGSTNRMRVAPSEQKAVVAPTSAGSAPDDEDRLPIKDRDLDIL</sequence>
<feature type="compositionally biased region" description="Basic and acidic residues" evidence="1">
    <location>
        <begin position="526"/>
        <end position="537"/>
    </location>
</feature>
<feature type="compositionally biased region" description="Low complexity" evidence="1">
    <location>
        <begin position="427"/>
        <end position="440"/>
    </location>
</feature>
<protein>
    <recommendedName>
        <fullName evidence="2">Cyclic nucleotide-binding domain-containing protein</fullName>
    </recommendedName>
</protein>
<reference evidence="3" key="1">
    <citation type="journal article" date="2023" name="Mol. Biol. Evol.">
        <title>Third-Generation Sequencing Reveals the Adaptive Role of the Epigenome in Three Deep-Sea Polychaetes.</title>
        <authorList>
            <person name="Perez M."/>
            <person name="Aroh O."/>
            <person name="Sun Y."/>
            <person name="Lan Y."/>
            <person name="Juniper S.K."/>
            <person name="Young C.R."/>
            <person name="Angers B."/>
            <person name="Qian P.Y."/>
        </authorList>
    </citation>
    <scope>NUCLEOTIDE SEQUENCE</scope>
    <source>
        <strain evidence="3">R07B-5</strain>
    </source>
</reference>
<dbReference type="SUPFAM" id="SSF51206">
    <property type="entry name" value="cAMP-binding domain-like"/>
    <property type="match status" value="1"/>
</dbReference>
<dbReference type="GO" id="GO:0042391">
    <property type="term" value="P:regulation of membrane potential"/>
    <property type="evidence" value="ECO:0007669"/>
    <property type="project" value="TreeGrafter"/>
</dbReference>
<dbReference type="GO" id="GO:0005249">
    <property type="term" value="F:voltage-gated potassium channel activity"/>
    <property type="evidence" value="ECO:0007669"/>
    <property type="project" value="InterPro"/>
</dbReference>
<dbReference type="CDD" id="cd00038">
    <property type="entry name" value="CAP_ED"/>
    <property type="match status" value="1"/>
</dbReference>
<dbReference type="Pfam" id="PF00027">
    <property type="entry name" value="cNMP_binding"/>
    <property type="match status" value="1"/>
</dbReference>
<feature type="compositionally biased region" description="Low complexity" evidence="1">
    <location>
        <begin position="472"/>
        <end position="488"/>
    </location>
</feature>
<feature type="compositionally biased region" description="Low complexity" evidence="1">
    <location>
        <begin position="407"/>
        <end position="419"/>
    </location>
</feature>
<dbReference type="InterPro" id="IPR000595">
    <property type="entry name" value="cNMP-bd_dom"/>
</dbReference>
<proteinExistence type="predicted"/>
<dbReference type="Proteomes" id="UP001209878">
    <property type="component" value="Unassembled WGS sequence"/>
</dbReference>
<dbReference type="Gene3D" id="2.60.120.10">
    <property type="entry name" value="Jelly Rolls"/>
    <property type="match status" value="1"/>
</dbReference>
<comment type="caution">
    <text evidence="3">The sequence shown here is derived from an EMBL/GenBank/DDBJ whole genome shotgun (WGS) entry which is preliminary data.</text>
</comment>
<evidence type="ECO:0000256" key="1">
    <source>
        <dbReference type="SAM" id="MobiDB-lite"/>
    </source>
</evidence>
<dbReference type="SMART" id="SM00100">
    <property type="entry name" value="cNMP"/>
    <property type="match status" value="1"/>
</dbReference>
<name>A0AAD9NFB8_RIDPI</name>
<evidence type="ECO:0000259" key="2">
    <source>
        <dbReference type="PROSITE" id="PS50042"/>
    </source>
</evidence>
<evidence type="ECO:0000313" key="4">
    <source>
        <dbReference type="Proteomes" id="UP001209878"/>
    </source>
</evidence>
<dbReference type="FunFam" id="2.60.120.10:FF:000009">
    <property type="entry name" value="Potassium voltage-gated channel subfamily H member 1"/>
    <property type="match status" value="1"/>
</dbReference>
<feature type="region of interest" description="Disordered" evidence="1">
    <location>
        <begin position="302"/>
        <end position="330"/>
    </location>
</feature>
<feature type="domain" description="Cyclic nucleotide-binding" evidence="2">
    <location>
        <begin position="41"/>
        <end position="118"/>
    </location>
</feature>
<dbReference type="AlphaFoldDB" id="A0AAD9NFB8"/>
<dbReference type="PANTHER" id="PTHR10217:SF435">
    <property type="entry name" value="POTASSIUM VOLTAGE-GATED CHANNEL PROTEIN EAG"/>
    <property type="match status" value="1"/>
</dbReference>
<keyword evidence="4" id="KW-1185">Reference proteome</keyword>
<dbReference type="InterPro" id="IPR003949">
    <property type="entry name" value="K_chnl_volt-dep_EAG"/>
</dbReference>